<name>A0ABQ9DSI2_9PASS</name>
<keyword evidence="2" id="KW-1185">Reference proteome</keyword>
<sequence>MPDHPLCKEFVPNTNLKPPLAEFKTMPSCLTDSCLGEETNPHLATTSFQVVVGSDEVTPEPPLLQAKQTQLCQPLLIRFVFQSLHQPCCPSLDLLQHLNILPELSVPELNTLLKVWPHQRRVQEKNHFPGPVGHTVADTGQDAIGLLGHQGTLLAHVQPSVKPNPQVPFHLVALQPLCAQPVALHGVVVSKVQDPAFGLIELHPVGISSSLHSFQVPLQSPPAFQQVDNPSQLGVICKLAHDGLNSLI</sequence>
<reference evidence="1" key="1">
    <citation type="submission" date="2019-10" db="EMBL/GenBank/DDBJ databases">
        <authorList>
            <person name="Soares A.E.R."/>
            <person name="Aleixo A."/>
            <person name="Schneider P."/>
            <person name="Miyaki C.Y."/>
            <person name="Schneider M.P."/>
            <person name="Mello C."/>
            <person name="Vasconcelos A.T.R."/>
        </authorList>
    </citation>
    <scope>NUCLEOTIDE SEQUENCE</scope>
    <source>
        <tissue evidence="1">Muscle</tissue>
    </source>
</reference>
<comment type="caution">
    <text evidence="1">The sequence shown here is derived from an EMBL/GenBank/DDBJ whole genome shotgun (WGS) entry which is preliminary data.</text>
</comment>
<gene>
    <name evidence="1" type="ORF">WISP_17385</name>
</gene>
<dbReference type="EMBL" id="WHWB01032255">
    <property type="protein sequence ID" value="KAJ7426288.1"/>
    <property type="molecule type" value="Genomic_DNA"/>
</dbReference>
<protein>
    <submittedName>
        <fullName evidence="1">Uncharacterized protein</fullName>
    </submittedName>
</protein>
<accession>A0ABQ9DSI2</accession>
<proteinExistence type="predicted"/>
<evidence type="ECO:0000313" key="2">
    <source>
        <dbReference type="Proteomes" id="UP001145742"/>
    </source>
</evidence>
<evidence type="ECO:0000313" key="1">
    <source>
        <dbReference type="EMBL" id="KAJ7426288.1"/>
    </source>
</evidence>
<dbReference type="Proteomes" id="UP001145742">
    <property type="component" value="Unassembled WGS sequence"/>
</dbReference>
<organism evidence="1 2">
    <name type="scientific">Willisornis vidua</name>
    <name type="common">Xingu scale-backed antbird</name>
    <dbReference type="NCBI Taxonomy" id="1566151"/>
    <lineage>
        <taxon>Eukaryota</taxon>
        <taxon>Metazoa</taxon>
        <taxon>Chordata</taxon>
        <taxon>Craniata</taxon>
        <taxon>Vertebrata</taxon>
        <taxon>Euteleostomi</taxon>
        <taxon>Archelosauria</taxon>
        <taxon>Archosauria</taxon>
        <taxon>Dinosauria</taxon>
        <taxon>Saurischia</taxon>
        <taxon>Theropoda</taxon>
        <taxon>Coelurosauria</taxon>
        <taxon>Aves</taxon>
        <taxon>Neognathae</taxon>
        <taxon>Neoaves</taxon>
        <taxon>Telluraves</taxon>
        <taxon>Australaves</taxon>
        <taxon>Passeriformes</taxon>
        <taxon>Thamnophilidae</taxon>
        <taxon>Willisornis</taxon>
    </lineage>
</organism>